<dbReference type="HOGENOM" id="CLU_154429_1_0_0"/>
<evidence type="ECO:0000313" key="2">
    <source>
        <dbReference type="Proteomes" id="UP000011704"/>
    </source>
</evidence>
<reference evidence="1 2" key="1">
    <citation type="journal article" date="2013" name="Front. Microbiol.">
        <title>The genome of Nitrospina gracilis illuminates the metabolism and evolution of the major marine nitrite oxidizer.</title>
        <authorList>
            <person name="Luecker S."/>
            <person name="Nowka B."/>
            <person name="Rattei T."/>
            <person name="Spieck E."/>
            <person name="and Daims H."/>
        </authorList>
    </citation>
    <scope>NUCLEOTIDE SEQUENCE [LARGE SCALE GENOMIC DNA]</scope>
    <source>
        <strain evidence="1 2">3/211</strain>
    </source>
</reference>
<dbReference type="PROSITE" id="PS51257">
    <property type="entry name" value="PROKAR_LIPOPROTEIN"/>
    <property type="match status" value="1"/>
</dbReference>
<dbReference type="RefSeq" id="WP_005009996.1">
    <property type="nucleotide sequence ID" value="NZ_HG422173.1"/>
</dbReference>
<dbReference type="AlphaFoldDB" id="M1Z1I5"/>
<name>M1Z1I5_NITG3</name>
<organism evidence="1 2">
    <name type="scientific">Nitrospina gracilis (strain 3/211)</name>
    <dbReference type="NCBI Taxonomy" id="1266370"/>
    <lineage>
        <taxon>Bacteria</taxon>
        <taxon>Pseudomonadati</taxon>
        <taxon>Nitrospinota/Tectimicrobiota group</taxon>
        <taxon>Nitrospinota</taxon>
        <taxon>Nitrospinia</taxon>
        <taxon>Nitrospinales</taxon>
        <taxon>Nitrospinaceae</taxon>
        <taxon>Nitrospina</taxon>
    </lineage>
</organism>
<proteinExistence type="predicted"/>
<dbReference type="Proteomes" id="UP000011704">
    <property type="component" value="Unassembled WGS sequence"/>
</dbReference>
<dbReference type="EMBL" id="CAQJ01000071">
    <property type="protein sequence ID" value="CCQ91375.1"/>
    <property type="molecule type" value="Genomic_DNA"/>
</dbReference>
<gene>
    <name evidence="1" type="ORF">NITGR_640022</name>
</gene>
<evidence type="ECO:0000313" key="1">
    <source>
        <dbReference type="EMBL" id="CCQ91375.1"/>
    </source>
</evidence>
<evidence type="ECO:0008006" key="3">
    <source>
        <dbReference type="Google" id="ProtNLM"/>
    </source>
</evidence>
<dbReference type="STRING" id="1266370.NITGR_640022"/>
<protein>
    <recommendedName>
        <fullName evidence="3">Glycine zipper domain-containing protein</fullName>
    </recommendedName>
</protein>
<accession>M1Z1I5</accession>
<keyword evidence="2" id="KW-1185">Reference proteome</keyword>
<dbReference type="OrthoDB" id="5569640at2"/>
<comment type="caution">
    <text evidence="1">The sequence shown here is derived from an EMBL/GenBank/DDBJ whole genome shotgun (WGS) entry which is preliminary data.</text>
</comment>
<dbReference type="InParanoid" id="M1Z1I5"/>
<sequence>MKKAFILFLILTFIVSGCASYGSYKPVIDPKTDSSPQTLQVDLRECKAIASQAAETVEEAGKGSVVGGAIGAFFGGLLGIITGNPWRGASTGAVIGGGVGGVKGGVSAEEKYKRVYRNCMRNRGHTVLD</sequence>